<comment type="caution">
    <text evidence="1">The sequence shown here is derived from an EMBL/GenBank/DDBJ whole genome shotgun (WGS) entry which is preliminary data.</text>
</comment>
<gene>
    <name evidence="1" type="ORF">PVK06_018351</name>
</gene>
<sequence>MWTTRVSHTAYLALTRLRLVHTAWPRRSHTRVMAHDLPHNLPYGHVASTEWFSAFTEASFSIFSGTHMVSIKAKTTLVHSKT</sequence>
<proteinExistence type="predicted"/>
<protein>
    <recommendedName>
        <fullName evidence="3">Secreted protein</fullName>
    </recommendedName>
</protein>
<organism evidence="1 2">
    <name type="scientific">Gossypium arboreum</name>
    <name type="common">Tree cotton</name>
    <name type="synonym">Gossypium nanking</name>
    <dbReference type="NCBI Taxonomy" id="29729"/>
    <lineage>
        <taxon>Eukaryota</taxon>
        <taxon>Viridiplantae</taxon>
        <taxon>Streptophyta</taxon>
        <taxon>Embryophyta</taxon>
        <taxon>Tracheophyta</taxon>
        <taxon>Spermatophyta</taxon>
        <taxon>Magnoliopsida</taxon>
        <taxon>eudicotyledons</taxon>
        <taxon>Gunneridae</taxon>
        <taxon>Pentapetalae</taxon>
        <taxon>rosids</taxon>
        <taxon>malvids</taxon>
        <taxon>Malvales</taxon>
        <taxon>Malvaceae</taxon>
        <taxon>Malvoideae</taxon>
        <taxon>Gossypium</taxon>
    </lineage>
</organism>
<evidence type="ECO:0008006" key="3">
    <source>
        <dbReference type="Google" id="ProtNLM"/>
    </source>
</evidence>
<name>A0ABR0Q607_GOSAR</name>
<accession>A0ABR0Q607</accession>
<reference evidence="1 2" key="1">
    <citation type="submission" date="2023-03" db="EMBL/GenBank/DDBJ databases">
        <title>WGS of Gossypium arboreum.</title>
        <authorList>
            <person name="Yu D."/>
        </authorList>
    </citation>
    <scope>NUCLEOTIDE SEQUENCE [LARGE SCALE GENOMIC DNA]</scope>
    <source>
        <tissue evidence="1">Leaf</tissue>
    </source>
</reference>
<evidence type="ECO:0000313" key="1">
    <source>
        <dbReference type="EMBL" id="KAK5834472.1"/>
    </source>
</evidence>
<dbReference type="EMBL" id="JARKNE010000005">
    <property type="protein sequence ID" value="KAK5834472.1"/>
    <property type="molecule type" value="Genomic_DNA"/>
</dbReference>
<evidence type="ECO:0000313" key="2">
    <source>
        <dbReference type="Proteomes" id="UP001358586"/>
    </source>
</evidence>
<keyword evidence="2" id="KW-1185">Reference proteome</keyword>
<dbReference type="Proteomes" id="UP001358586">
    <property type="component" value="Chromosome 5"/>
</dbReference>